<dbReference type="WBParaSite" id="Minc3s01753g26068">
    <property type="protein sequence ID" value="Minc3s01753g26068"/>
    <property type="gene ID" value="Minc3s01753g26068"/>
</dbReference>
<name>A0A914MEP2_MELIC</name>
<proteinExistence type="predicted"/>
<dbReference type="AlphaFoldDB" id="A0A914MEP2"/>
<keyword evidence="2" id="KW-1185">Reference proteome</keyword>
<evidence type="ECO:0000313" key="2">
    <source>
        <dbReference type="Proteomes" id="UP000887563"/>
    </source>
</evidence>
<protein>
    <submittedName>
        <fullName evidence="3">Candidate secreted effector</fullName>
    </submittedName>
</protein>
<accession>A0A914MEP2</accession>
<evidence type="ECO:0000256" key="1">
    <source>
        <dbReference type="SAM" id="MobiDB-lite"/>
    </source>
</evidence>
<organism evidence="2 3">
    <name type="scientific">Meloidogyne incognita</name>
    <name type="common">Southern root-knot nematode worm</name>
    <name type="synonym">Oxyuris incognita</name>
    <dbReference type="NCBI Taxonomy" id="6306"/>
    <lineage>
        <taxon>Eukaryota</taxon>
        <taxon>Metazoa</taxon>
        <taxon>Ecdysozoa</taxon>
        <taxon>Nematoda</taxon>
        <taxon>Chromadorea</taxon>
        <taxon>Rhabditida</taxon>
        <taxon>Tylenchina</taxon>
        <taxon>Tylenchomorpha</taxon>
        <taxon>Tylenchoidea</taxon>
        <taxon>Meloidogynidae</taxon>
        <taxon>Meloidogyninae</taxon>
        <taxon>Meloidogyne</taxon>
        <taxon>Meloidogyne incognita group</taxon>
    </lineage>
</organism>
<evidence type="ECO:0000313" key="3">
    <source>
        <dbReference type="WBParaSite" id="Minc3s01753g26068"/>
    </source>
</evidence>
<dbReference type="Proteomes" id="UP000887563">
    <property type="component" value="Unplaced"/>
</dbReference>
<reference evidence="3" key="1">
    <citation type="submission" date="2022-11" db="UniProtKB">
        <authorList>
            <consortium name="WormBaseParasite"/>
        </authorList>
    </citation>
    <scope>IDENTIFICATION</scope>
</reference>
<sequence>MFTLYMSMNENMIWPRPVALPSSSYNSTLKLFRHCWYLWPWLTRSRSSQSSKRGSGTTSSSSSTSRRAYCIWGDFSVYWCLLLLARNKLLRNAKTL</sequence>
<feature type="region of interest" description="Disordered" evidence="1">
    <location>
        <begin position="45"/>
        <end position="65"/>
    </location>
</feature>